<proteinExistence type="predicted"/>
<evidence type="ECO:0000313" key="2">
    <source>
        <dbReference type="EMBL" id="CAC9922814.1"/>
    </source>
</evidence>
<keyword evidence="3" id="KW-1185">Reference proteome</keyword>
<keyword evidence="1" id="KW-0472">Membrane</keyword>
<accession>A0A6V6XYR6</accession>
<feature type="transmembrane region" description="Helical" evidence="1">
    <location>
        <begin position="37"/>
        <end position="57"/>
    </location>
</feature>
<comment type="caution">
    <text evidence="2">The sequence shown here is derived from an EMBL/GenBank/DDBJ whole genome shotgun (WGS) entry which is preliminary data.</text>
</comment>
<keyword evidence="1" id="KW-1133">Transmembrane helix</keyword>
<sequence length="97" mass="10714">MEKILNNLGKIAFILTVLGVGSLVAVVLSGATYPDMLFRVLTPVGILCTFAALALYIMQWIRTVYKTYKRGEKTAATIILILGIAVIVFSIFRIYTK</sequence>
<reference evidence="2 3" key="1">
    <citation type="submission" date="2020-06" db="EMBL/GenBank/DDBJ databases">
        <authorList>
            <person name="Criscuolo A."/>
        </authorList>
    </citation>
    <scope>NUCLEOTIDE SEQUENCE [LARGE SCALE GENOMIC DNA]</scope>
    <source>
        <strain evidence="2">1804121828</strain>
    </source>
</reference>
<dbReference type="RefSeq" id="WP_180498207.1">
    <property type="nucleotide sequence ID" value="NZ_CAIJCS010000008.1"/>
</dbReference>
<keyword evidence="1" id="KW-0812">Transmembrane</keyword>
<dbReference type="EMBL" id="CAIJCS010000008">
    <property type="protein sequence ID" value="CAC9922814.1"/>
    <property type="molecule type" value="Genomic_DNA"/>
</dbReference>
<evidence type="ECO:0000313" key="3">
    <source>
        <dbReference type="Proteomes" id="UP000586454"/>
    </source>
</evidence>
<feature type="transmembrane region" description="Helical" evidence="1">
    <location>
        <begin position="78"/>
        <end position="95"/>
    </location>
</feature>
<dbReference type="Proteomes" id="UP000586454">
    <property type="component" value="Unassembled WGS sequence"/>
</dbReference>
<name>A0A6V6XYR6_9FIRM</name>
<protein>
    <submittedName>
        <fullName evidence="2">Uncharacterized protein</fullName>
    </submittedName>
</protein>
<evidence type="ECO:0000256" key="1">
    <source>
        <dbReference type="SAM" id="Phobius"/>
    </source>
</evidence>
<dbReference type="AlphaFoldDB" id="A0A6V6XYR6"/>
<feature type="transmembrane region" description="Helical" evidence="1">
    <location>
        <begin position="12"/>
        <end position="31"/>
    </location>
</feature>
<organism evidence="2 3">
    <name type="scientific">Aedoeadaptatus nemausensis</name>
    <dbReference type="NCBI Taxonomy" id="2582829"/>
    <lineage>
        <taxon>Bacteria</taxon>
        <taxon>Bacillati</taxon>
        <taxon>Bacillota</taxon>
        <taxon>Tissierellia</taxon>
        <taxon>Tissierellales</taxon>
        <taxon>Peptoniphilaceae</taxon>
        <taxon>Aedoeadaptatus</taxon>
    </lineage>
</organism>
<gene>
    <name evidence="2" type="ORF">PEPNEM18_00122</name>
</gene>